<dbReference type="SMART" id="SM00261">
    <property type="entry name" value="FU"/>
    <property type="match status" value="8"/>
</dbReference>
<dbReference type="Gene3D" id="2.10.220.10">
    <property type="entry name" value="Hormone Receptor, Insulin-like Growth Factor Receptor 1, Chain A, domain 2"/>
    <property type="match status" value="4"/>
</dbReference>
<organism evidence="1">
    <name type="scientific">Oppiella nova</name>
    <dbReference type="NCBI Taxonomy" id="334625"/>
    <lineage>
        <taxon>Eukaryota</taxon>
        <taxon>Metazoa</taxon>
        <taxon>Ecdysozoa</taxon>
        <taxon>Arthropoda</taxon>
        <taxon>Chelicerata</taxon>
        <taxon>Arachnida</taxon>
        <taxon>Acari</taxon>
        <taxon>Acariformes</taxon>
        <taxon>Sarcoptiformes</taxon>
        <taxon>Oribatida</taxon>
        <taxon>Brachypylina</taxon>
        <taxon>Oppioidea</taxon>
        <taxon>Oppiidae</taxon>
        <taxon>Oppiella</taxon>
    </lineage>
</organism>
<dbReference type="InterPro" id="IPR009030">
    <property type="entry name" value="Growth_fac_rcpt_cys_sf"/>
</dbReference>
<protein>
    <submittedName>
        <fullName evidence="1">Uncharacterized protein</fullName>
    </submittedName>
</protein>
<feature type="non-terminal residue" evidence="1">
    <location>
        <position position="1"/>
    </location>
</feature>
<dbReference type="Proteomes" id="UP000728032">
    <property type="component" value="Unassembled WGS sequence"/>
</dbReference>
<dbReference type="OrthoDB" id="300641at2759"/>
<dbReference type="PANTHER" id="PTHR15332:SF175">
    <property type="entry name" value="PROPROTEIN CONVERTASE SUBTILISIN_KEXIN TYPE 5-LIKE"/>
    <property type="match status" value="1"/>
</dbReference>
<proteinExistence type="predicted"/>
<evidence type="ECO:0000313" key="2">
    <source>
        <dbReference type="Proteomes" id="UP000728032"/>
    </source>
</evidence>
<dbReference type="EMBL" id="OC928797">
    <property type="protein sequence ID" value="CAD7657941.1"/>
    <property type="molecule type" value="Genomic_DNA"/>
</dbReference>
<dbReference type="CDD" id="cd00064">
    <property type="entry name" value="FU"/>
    <property type="match status" value="4"/>
</dbReference>
<dbReference type="SUPFAM" id="SSF57184">
    <property type="entry name" value="Growth factor receptor domain"/>
    <property type="match status" value="3"/>
</dbReference>
<dbReference type="EMBL" id="CAJPVJ010013972">
    <property type="protein sequence ID" value="CAG2175127.1"/>
    <property type="molecule type" value="Genomic_DNA"/>
</dbReference>
<gene>
    <name evidence="1" type="ORF">ONB1V03_LOCUS14566</name>
</gene>
<accession>A0A7R9MDT1</accession>
<keyword evidence="2" id="KW-1185">Reference proteome</keyword>
<dbReference type="AlphaFoldDB" id="A0A7R9MDT1"/>
<dbReference type="PANTHER" id="PTHR15332">
    <property type="entry name" value="PROPROTEIN CONVERTASE SUBTILISIN_KEXIN TYPE 5-LIKE"/>
    <property type="match status" value="1"/>
</dbReference>
<dbReference type="InterPro" id="IPR006212">
    <property type="entry name" value="Furin_repeat"/>
</dbReference>
<evidence type="ECO:0000313" key="1">
    <source>
        <dbReference type="EMBL" id="CAD7657941.1"/>
    </source>
</evidence>
<sequence length="429" mass="47332">MSQNGQWPNPQLGICQKCHPLCLSCFGPMSDNCLSCEINKLFYGYTCVSECPDTYYRDGVLNECLPCAANCLTCLSTPTHCTSCQSQLVLNDRHICIDKNLNYRNGCNKSCATCATSGNENQCDTCHKDDKLWNGTCISGQCPDVHFERITNTGIVCDSCHKSCNACVGPLHTDCTHCYPNSTLTSDGLCVSICTYGQYYDNKVDACMSCHETCSQCWGPGVDECHECKSGFHIENYRCLRCCPTSPCDGSLLDRQPIEYIQITNSIGMSVVDKNGCNKSCATCATSGNENQCDTCHKDDKLWNGTCISGQCPDVHFERITNTGIVCDSCHKSCNACVGPLHTDCTHCYPNSTLTSDGLCVSICTYGQYYDNKVDACMSCHETCSQCWGPGVDECHECKSGFHDFQRNMTIAVIVYHQKVRAMDHYLID</sequence>
<name>A0A7R9MDT1_9ACAR</name>
<reference evidence="1" key="1">
    <citation type="submission" date="2020-11" db="EMBL/GenBank/DDBJ databases">
        <authorList>
            <person name="Tran Van P."/>
        </authorList>
    </citation>
    <scope>NUCLEOTIDE SEQUENCE</scope>
</reference>